<evidence type="ECO:0000313" key="1">
    <source>
        <dbReference type="EMBL" id="TNN51025.1"/>
    </source>
</evidence>
<organism evidence="1 2">
    <name type="scientific">Liparis tanakae</name>
    <name type="common">Tanaka's snailfish</name>
    <dbReference type="NCBI Taxonomy" id="230148"/>
    <lineage>
        <taxon>Eukaryota</taxon>
        <taxon>Metazoa</taxon>
        <taxon>Chordata</taxon>
        <taxon>Craniata</taxon>
        <taxon>Vertebrata</taxon>
        <taxon>Euteleostomi</taxon>
        <taxon>Actinopterygii</taxon>
        <taxon>Neopterygii</taxon>
        <taxon>Teleostei</taxon>
        <taxon>Neoteleostei</taxon>
        <taxon>Acanthomorphata</taxon>
        <taxon>Eupercaria</taxon>
        <taxon>Perciformes</taxon>
        <taxon>Cottioidei</taxon>
        <taxon>Cottales</taxon>
        <taxon>Liparidae</taxon>
        <taxon>Liparis</taxon>
    </lineage>
</organism>
<name>A0A4Z2GD14_9TELE</name>
<protein>
    <submittedName>
        <fullName evidence="1">Uncharacterized protein</fullName>
    </submittedName>
</protein>
<gene>
    <name evidence="1" type="ORF">EYF80_038755</name>
</gene>
<sequence>MTMSPQAPFRLLSSRDRTRLSATYLLKRRARVHGAPCYCKGTSSTSEDLMDFNGEEEGSDWFQDLQLNHHVDRAVTGGLSTSEETGTGWDDTERSILSGCARGIAYR</sequence>
<dbReference type="Proteomes" id="UP000314294">
    <property type="component" value="Unassembled WGS sequence"/>
</dbReference>
<proteinExistence type="predicted"/>
<comment type="caution">
    <text evidence="1">The sequence shown here is derived from an EMBL/GenBank/DDBJ whole genome shotgun (WGS) entry which is preliminary data.</text>
</comment>
<dbReference type="AlphaFoldDB" id="A0A4Z2GD14"/>
<dbReference type="EMBL" id="SRLO01000597">
    <property type="protein sequence ID" value="TNN51025.1"/>
    <property type="molecule type" value="Genomic_DNA"/>
</dbReference>
<reference evidence="1 2" key="1">
    <citation type="submission" date="2019-03" db="EMBL/GenBank/DDBJ databases">
        <title>First draft genome of Liparis tanakae, snailfish: a comprehensive survey of snailfish specific genes.</title>
        <authorList>
            <person name="Kim W."/>
            <person name="Song I."/>
            <person name="Jeong J.-H."/>
            <person name="Kim D."/>
            <person name="Kim S."/>
            <person name="Ryu S."/>
            <person name="Song J.Y."/>
            <person name="Lee S.K."/>
        </authorList>
    </citation>
    <scope>NUCLEOTIDE SEQUENCE [LARGE SCALE GENOMIC DNA]</scope>
    <source>
        <tissue evidence="1">Muscle</tissue>
    </source>
</reference>
<evidence type="ECO:0000313" key="2">
    <source>
        <dbReference type="Proteomes" id="UP000314294"/>
    </source>
</evidence>
<accession>A0A4Z2GD14</accession>
<keyword evidence="2" id="KW-1185">Reference proteome</keyword>